<sequence length="346" mass="38146">MKPLFLPGFLAAGLMLTPVARAQDAPPVNADVILRELDMIEQRQKQTLASARQMAISQLRSAAVSPSAAAALYADAVEAVEFEGKPNKGAAFAEWKSGMGDALRSTDFQNVILLHLRYLVMSLERGASDKPELFIAPSLAYANDLVPTEDSFQDLKKKQADKPANERAQRDRDIAQKTLNAKKDLLDKSISDGVFTRWLRLQQWLPKSDGWELTPGNLAGILEKNVRSVMRTVKDPALIQTWDLEMKVLADRATSGRLDFLAADFNTMVRPKMIFSRANDMILLGQTNRAANDIYILVKTYPQHPDFSKWVIKLREILKPAPAASTEAAPAEAATPQPAPTPGTNP</sequence>
<dbReference type="InParanoid" id="A0A146GDZ6"/>
<feature type="compositionally biased region" description="Pro residues" evidence="1">
    <location>
        <begin position="337"/>
        <end position="346"/>
    </location>
</feature>
<dbReference type="AlphaFoldDB" id="A0A146GDZ6"/>
<reference evidence="4" key="1">
    <citation type="journal article" date="2017" name="Genome Announc.">
        <title>Draft Genome Sequence of Terrimicrobium sacchariphilum NM-5T, a Facultative Anaerobic Soil Bacterium of the Class Spartobacteria.</title>
        <authorList>
            <person name="Qiu Y.L."/>
            <person name="Tourlousse D.M."/>
            <person name="Matsuura N."/>
            <person name="Ohashi A."/>
            <person name="Sekiguchi Y."/>
        </authorList>
    </citation>
    <scope>NUCLEOTIDE SEQUENCE [LARGE SCALE GENOMIC DNA]</scope>
    <source>
        <strain evidence="4">NM-5</strain>
    </source>
</reference>
<accession>A0A146GDZ6</accession>
<gene>
    <name evidence="3" type="ORF">TSACC_23311</name>
</gene>
<name>A0A146GDZ6_TERSA</name>
<evidence type="ECO:0000313" key="3">
    <source>
        <dbReference type="EMBL" id="GAT34877.1"/>
    </source>
</evidence>
<feature type="chain" id="PRO_5007524777" evidence="2">
    <location>
        <begin position="23"/>
        <end position="346"/>
    </location>
</feature>
<protein>
    <submittedName>
        <fullName evidence="3">Uncharacterized protein</fullName>
    </submittedName>
</protein>
<keyword evidence="2" id="KW-0732">Signal</keyword>
<evidence type="ECO:0000256" key="2">
    <source>
        <dbReference type="SAM" id="SignalP"/>
    </source>
</evidence>
<dbReference type="OrthoDB" id="184184at2"/>
<comment type="caution">
    <text evidence="3">The sequence shown here is derived from an EMBL/GenBank/DDBJ whole genome shotgun (WGS) entry which is preliminary data.</text>
</comment>
<dbReference type="STRING" id="690879.TSACC_23311"/>
<dbReference type="EMBL" id="BDCO01000002">
    <property type="protein sequence ID" value="GAT34877.1"/>
    <property type="molecule type" value="Genomic_DNA"/>
</dbReference>
<evidence type="ECO:0000313" key="4">
    <source>
        <dbReference type="Proteomes" id="UP000076023"/>
    </source>
</evidence>
<keyword evidence="4" id="KW-1185">Reference proteome</keyword>
<feature type="region of interest" description="Disordered" evidence="1">
    <location>
        <begin position="323"/>
        <end position="346"/>
    </location>
</feature>
<feature type="compositionally biased region" description="Low complexity" evidence="1">
    <location>
        <begin position="323"/>
        <end position="336"/>
    </location>
</feature>
<feature type="signal peptide" evidence="2">
    <location>
        <begin position="1"/>
        <end position="22"/>
    </location>
</feature>
<evidence type="ECO:0000256" key="1">
    <source>
        <dbReference type="SAM" id="MobiDB-lite"/>
    </source>
</evidence>
<proteinExistence type="predicted"/>
<organism evidence="3 4">
    <name type="scientific">Terrimicrobium sacchariphilum</name>
    <dbReference type="NCBI Taxonomy" id="690879"/>
    <lineage>
        <taxon>Bacteria</taxon>
        <taxon>Pseudomonadati</taxon>
        <taxon>Verrucomicrobiota</taxon>
        <taxon>Terrimicrobiia</taxon>
        <taxon>Terrimicrobiales</taxon>
        <taxon>Terrimicrobiaceae</taxon>
        <taxon>Terrimicrobium</taxon>
    </lineage>
</organism>
<dbReference type="Proteomes" id="UP000076023">
    <property type="component" value="Unassembled WGS sequence"/>
</dbReference>
<dbReference type="RefSeq" id="WP_075080473.1">
    <property type="nucleotide sequence ID" value="NZ_BDCO01000002.1"/>
</dbReference>